<comment type="caution">
    <text evidence="2">The sequence shown here is derived from an EMBL/GenBank/DDBJ whole genome shotgun (WGS) entry which is preliminary data.</text>
</comment>
<feature type="non-terminal residue" evidence="2">
    <location>
        <position position="77"/>
    </location>
</feature>
<reference evidence="2" key="1">
    <citation type="submission" date="2021-02" db="EMBL/GenBank/DDBJ databases">
        <authorList>
            <person name="Dougan E. K."/>
            <person name="Rhodes N."/>
            <person name="Thang M."/>
            <person name="Chan C."/>
        </authorList>
    </citation>
    <scope>NUCLEOTIDE SEQUENCE</scope>
</reference>
<accession>A0A813F5U1</accession>
<protein>
    <submittedName>
        <fullName evidence="2">Uncharacterized protein</fullName>
    </submittedName>
</protein>
<proteinExistence type="predicted"/>
<evidence type="ECO:0000313" key="3">
    <source>
        <dbReference type="Proteomes" id="UP000654075"/>
    </source>
</evidence>
<keyword evidence="3" id="KW-1185">Reference proteome</keyword>
<gene>
    <name evidence="2" type="ORF">PGLA1383_LOCUS27634</name>
</gene>
<organism evidence="2 3">
    <name type="scientific">Polarella glacialis</name>
    <name type="common">Dinoflagellate</name>
    <dbReference type="NCBI Taxonomy" id="89957"/>
    <lineage>
        <taxon>Eukaryota</taxon>
        <taxon>Sar</taxon>
        <taxon>Alveolata</taxon>
        <taxon>Dinophyceae</taxon>
        <taxon>Suessiales</taxon>
        <taxon>Suessiaceae</taxon>
        <taxon>Polarella</taxon>
    </lineage>
</organism>
<evidence type="ECO:0000313" key="2">
    <source>
        <dbReference type="EMBL" id="CAE8609807.1"/>
    </source>
</evidence>
<name>A0A813F5U1_POLGL</name>
<feature type="non-terminal residue" evidence="2">
    <location>
        <position position="1"/>
    </location>
</feature>
<feature type="compositionally biased region" description="Polar residues" evidence="1">
    <location>
        <begin position="56"/>
        <end position="77"/>
    </location>
</feature>
<dbReference type="Proteomes" id="UP000654075">
    <property type="component" value="Unassembled WGS sequence"/>
</dbReference>
<dbReference type="EMBL" id="CAJNNV010024416">
    <property type="protein sequence ID" value="CAE8609807.1"/>
    <property type="molecule type" value="Genomic_DNA"/>
</dbReference>
<feature type="region of interest" description="Disordered" evidence="1">
    <location>
        <begin position="1"/>
        <end position="77"/>
    </location>
</feature>
<sequence length="77" mass="7715">DRSLSGAEAAQVATGPPVQTPSPSKRSALPSDGGKPLGGSRGPTLQQPGGDAWQGSPLTDINVSPTMDSTATMLDIK</sequence>
<dbReference type="AlphaFoldDB" id="A0A813F5U1"/>
<evidence type="ECO:0000256" key="1">
    <source>
        <dbReference type="SAM" id="MobiDB-lite"/>
    </source>
</evidence>